<proteinExistence type="predicted"/>
<organism evidence="2">
    <name type="scientific">uncultured spirochete</name>
    <dbReference type="NCBI Taxonomy" id="156406"/>
    <lineage>
        <taxon>Bacteria</taxon>
        <taxon>Pseudomonadati</taxon>
        <taxon>Spirochaetota</taxon>
        <taxon>Spirochaetia</taxon>
        <taxon>Spirochaetales</taxon>
        <taxon>environmental samples</taxon>
    </lineage>
</organism>
<accession>A0A3P3XER3</accession>
<reference evidence="2" key="1">
    <citation type="submission" date="2017-02" db="EMBL/GenBank/DDBJ databases">
        <authorList>
            <person name="Regsiter A."/>
            <person name="William W."/>
        </authorList>
    </citation>
    <scope>NUCLEOTIDE SEQUENCE</scope>
    <source>
        <strain evidence="2">Bib</strain>
    </source>
</reference>
<evidence type="ECO:0008006" key="3">
    <source>
        <dbReference type="Google" id="ProtNLM"/>
    </source>
</evidence>
<evidence type="ECO:0000313" key="2">
    <source>
        <dbReference type="EMBL" id="SLM09706.1"/>
    </source>
</evidence>
<dbReference type="AlphaFoldDB" id="A0A3P3XER3"/>
<keyword evidence="1" id="KW-0472">Membrane</keyword>
<keyword evidence="1" id="KW-1133">Transmembrane helix</keyword>
<protein>
    <recommendedName>
        <fullName evidence="3">Transposase</fullName>
    </recommendedName>
</protein>
<name>A0A3P3XER3_9SPIR</name>
<dbReference type="EMBL" id="FWDM01000001">
    <property type="protein sequence ID" value="SLM09706.1"/>
    <property type="molecule type" value="Genomic_DNA"/>
</dbReference>
<gene>
    <name evidence="2" type="ORF">SPIROBIBN47_10001</name>
</gene>
<evidence type="ECO:0000256" key="1">
    <source>
        <dbReference type="SAM" id="Phobius"/>
    </source>
</evidence>
<feature type="transmembrane region" description="Helical" evidence="1">
    <location>
        <begin position="15"/>
        <end position="32"/>
    </location>
</feature>
<sequence>MVDIRPVYHHLDDRIRAHVLICFIAMVLVRVAERTLSMSWRDIAYTLTDIRVGHTKGPDGELWLTSPLSEMQRTLFTMLKVKHPPKVWDFKKSKKAPIGV</sequence>
<keyword evidence="1" id="KW-0812">Transmembrane</keyword>